<name>A0A9R0Z0T5_TRITD</name>
<sequence>MQLNRAMEASLDYMSGNDYAAASSSRMISTGDEAVEPLSRHDGPNTLGAYKDGQDNYTSTGYDEPGTATNPEDATDRDEGTGQGDQAAGQPKRQRKRRRRNMLGTNRIVINRVSEVGLPLVPRRPNKVTGMP</sequence>
<evidence type="ECO:0000313" key="3">
    <source>
        <dbReference type="Proteomes" id="UP000324705"/>
    </source>
</evidence>
<proteinExistence type="predicted"/>
<reference evidence="2 3" key="1">
    <citation type="submission" date="2017-09" db="EMBL/GenBank/DDBJ databases">
        <authorList>
            <consortium name="International Durum Wheat Genome Sequencing Consortium (IDWGSC)"/>
            <person name="Milanesi L."/>
        </authorList>
    </citation>
    <scope>NUCLEOTIDE SEQUENCE [LARGE SCALE GENOMIC DNA]</scope>
    <source>
        <strain evidence="3">cv. Svevo</strain>
    </source>
</reference>
<gene>
    <name evidence="2" type="ORF">TRITD_7Av1G002230</name>
</gene>
<dbReference type="Proteomes" id="UP000324705">
    <property type="component" value="Chromosome 7A"/>
</dbReference>
<feature type="region of interest" description="Disordered" evidence="1">
    <location>
        <begin position="21"/>
        <end position="109"/>
    </location>
</feature>
<accession>A0A9R0Z0T5</accession>
<feature type="compositionally biased region" description="Basic residues" evidence="1">
    <location>
        <begin position="92"/>
        <end position="101"/>
    </location>
</feature>
<dbReference type="AlphaFoldDB" id="A0A9R0Z0T5"/>
<evidence type="ECO:0000313" key="2">
    <source>
        <dbReference type="EMBL" id="VAI68328.1"/>
    </source>
</evidence>
<dbReference type="EMBL" id="LT934123">
    <property type="protein sequence ID" value="VAI68328.1"/>
    <property type="molecule type" value="Genomic_DNA"/>
</dbReference>
<feature type="compositionally biased region" description="Polar residues" evidence="1">
    <location>
        <begin position="55"/>
        <end position="72"/>
    </location>
</feature>
<evidence type="ECO:0000256" key="1">
    <source>
        <dbReference type="SAM" id="MobiDB-lite"/>
    </source>
</evidence>
<keyword evidence="3" id="KW-1185">Reference proteome</keyword>
<protein>
    <submittedName>
        <fullName evidence="2">Uncharacterized protein</fullName>
    </submittedName>
</protein>
<dbReference type="Gramene" id="TRITD7Av1G002230.1">
    <property type="protein sequence ID" value="TRITD7Av1G002230.1"/>
    <property type="gene ID" value="TRITD7Av1G002230"/>
</dbReference>
<organism evidence="2 3">
    <name type="scientific">Triticum turgidum subsp. durum</name>
    <name type="common">Durum wheat</name>
    <name type="synonym">Triticum durum</name>
    <dbReference type="NCBI Taxonomy" id="4567"/>
    <lineage>
        <taxon>Eukaryota</taxon>
        <taxon>Viridiplantae</taxon>
        <taxon>Streptophyta</taxon>
        <taxon>Embryophyta</taxon>
        <taxon>Tracheophyta</taxon>
        <taxon>Spermatophyta</taxon>
        <taxon>Magnoliopsida</taxon>
        <taxon>Liliopsida</taxon>
        <taxon>Poales</taxon>
        <taxon>Poaceae</taxon>
        <taxon>BOP clade</taxon>
        <taxon>Pooideae</taxon>
        <taxon>Triticodae</taxon>
        <taxon>Triticeae</taxon>
        <taxon>Triticinae</taxon>
        <taxon>Triticum</taxon>
    </lineage>
</organism>